<dbReference type="AlphaFoldDB" id="A0A0C9NAW0"/>
<keyword evidence="2" id="KW-1185">Reference proteome</keyword>
<organism evidence="1">
    <name type="scientific">Mucor ambiguus</name>
    <dbReference type="NCBI Taxonomy" id="91626"/>
    <lineage>
        <taxon>Eukaryota</taxon>
        <taxon>Fungi</taxon>
        <taxon>Fungi incertae sedis</taxon>
        <taxon>Mucoromycota</taxon>
        <taxon>Mucoromycotina</taxon>
        <taxon>Mucoromycetes</taxon>
        <taxon>Mucorales</taxon>
        <taxon>Mucorineae</taxon>
        <taxon>Mucoraceae</taxon>
        <taxon>Mucor</taxon>
    </lineage>
</organism>
<name>A0A0C9NAW0_9FUNG</name>
<accession>A0A0C9NAW0</accession>
<proteinExistence type="predicted"/>
<protein>
    <submittedName>
        <fullName evidence="1">Uncharacterized protein</fullName>
    </submittedName>
</protein>
<dbReference type="EMBL" id="DF837542">
    <property type="protein sequence ID" value="GAN11913.1"/>
    <property type="molecule type" value="Genomic_DNA"/>
</dbReference>
<sequence>VTPLSQSNIQAITSVCTKFLRQGIFPVIPWKTWIKPKPLGGLGVLDVSQQHAALYFRWVQPLLHPSDSPTMLDLMLVMLVNKQNRSEHVQVPLLFPTTRASGLAHQRTNTVGMIYKAVDKVNRNFNTVQLNIATTLILPIKAVLQPSNIVNKMPLKTSQLTVVDLYRQHPRRPLQLQARKPATIPQDIRRASNKILKQIKTHAIQLQPFFERSLQPHQDNANLATGISFSPLTESLYFKNQQGLQHPVTTKIFRKACTEAYTSSITTSNWNFFWTLSLNLVNRNLTLLSAPSVA</sequence>
<dbReference type="Proteomes" id="UP000053815">
    <property type="component" value="Unassembled WGS sequence"/>
</dbReference>
<gene>
    <name evidence="1" type="ORF">MAM1_1253c11539</name>
</gene>
<dbReference type="STRING" id="91626.A0A0C9NAW0"/>
<dbReference type="OrthoDB" id="10452480at2759"/>
<reference evidence="1" key="1">
    <citation type="submission" date="2014-09" db="EMBL/GenBank/DDBJ databases">
        <title>Draft genome sequence of an oleaginous Mucoromycotina fungus Mucor ambiguus NBRC6742.</title>
        <authorList>
            <person name="Takeda I."/>
            <person name="Yamane N."/>
            <person name="Morita T."/>
            <person name="Tamano K."/>
            <person name="Machida M."/>
            <person name="Baker S."/>
            <person name="Koike H."/>
        </authorList>
    </citation>
    <scope>NUCLEOTIDE SEQUENCE</scope>
    <source>
        <strain evidence="1">NBRC 6742</strain>
    </source>
</reference>
<evidence type="ECO:0000313" key="2">
    <source>
        <dbReference type="Proteomes" id="UP000053815"/>
    </source>
</evidence>
<evidence type="ECO:0000313" key="1">
    <source>
        <dbReference type="EMBL" id="GAN11913.1"/>
    </source>
</evidence>
<feature type="non-terminal residue" evidence="1">
    <location>
        <position position="1"/>
    </location>
</feature>